<dbReference type="InterPro" id="IPR029058">
    <property type="entry name" value="AB_hydrolase_fold"/>
</dbReference>
<feature type="domain" description="Carboxylesterase type B" evidence="1">
    <location>
        <begin position="374"/>
        <end position="482"/>
    </location>
</feature>
<evidence type="ECO:0000259" key="1">
    <source>
        <dbReference type="Pfam" id="PF00135"/>
    </source>
</evidence>
<comment type="caution">
    <text evidence="2">The sequence shown here is derived from an EMBL/GenBank/DDBJ whole genome shotgun (WGS) entry which is preliminary data.</text>
</comment>
<organism evidence="2 3">
    <name type="scientific">Lunasporangiospora selenospora</name>
    <dbReference type="NCBI Taxonomy" id="979761"/>
    <lineage>
        <taxon>Eukaryota</taxon>
        <taxon>Fungi</taxon>
        <taxon>Fungi incertae sedis</taxon>
        <taxon>Mucoromycota</taxon>
        <taxon>Mortierellomycotina</taxon>
        <taxon>Mortierellomycetes</taxon>
        <taxon>Mortierellales</taxon>
        <taxon>Mortierellaceae</taxon>
        <taxon>Lunasporangiospora</taxon>
    </lineage>
</organism>
<proteinExistence type="predicted"/>
<dbReference type="AlphaFoldDB" id="A0A9P6KJ91"/>
<gene>
    <name evidence="2" type="ORF">BGW38_002759</name>
</gene>
<dbReference type="EMBL" id="JAABOA010000002">
    <property type="protein sequence ID" value="KAF9586737.1"/>
    <property type="molecule type" value="Genomic_DNA"/>
</dbReference>
<dbReference type="InterPro" id="IPR050309">
    <property type="entry name" value="Type-B_Carboxylest/Lipase"/>
</dbReference>
<name>A0A9P6KJ91_9FUNG</name>
<sequence length="555" mass="61903">MQTPLHDKRHLQAHISGFGTIQGAVDERNPQVARFMNVPFGTVVQRWKPAAQPEPWSGVRDATKQGPMPPQEIIEGPSPFLLETLETVIGPFEDLYDERDCLNLNIFMPTNSFSSVTSQESLDLSLLPVLVWIYGGALRRGGNGIALFDATNFVAESIALGRPIVVVVPNYRVNYLGFLASKELRSIAAPGESVGNWGLLDQIMALEWVRNQIHLFSGDKDKVTIAGESSGAVSTNTLMNIERAHGLFQRAILQSGSMGMISPSYADQDGQLYINHLFQKFGISDEDPDHVKIEKLRQVPAKSLAEELKTYEVTFFRPSIDGVLINGDIRHGLSSGYPKLYPKLQWVLAGSCRDEDTFDRLYGVPSSDTIASEISVQLINDGVFRYPLYQAAQAIFDHNDSLLQSSSDTVRCSLSRFHFDCTFSKISEENPTFGAHHGSDIMFMFGADLALKHMTEQEKQLSKSMQSTWIEFITAKDPSTSHIPKVNRSALPQDQHSEGEAILFREDWIVSRTNDVERLSKEKTSFWKKANEYYALEAAKGRSADVGFNLFQVLA</sequence>
<dbReference type="OrthoDB" id="408631at2759"/>
<dbReference type="SUPFAM" id="SSF53474">
    <property type="entry name" value="alpha/beta-Hydrolases"/>
    <property type="match status" value="1"/>
</dbReference>
<evidence type="ECO:0000313" key="2">
    <source>
        <dbReference type="EMBL" id="KAF9586737.1"/>
    </source>
</evidence>
<dbReference type="PANTHER" id="PTHR11559">
    <property type="entry name" value="CARBOXYLESTERASE"/>
    <property type="match status" value="1"/>
</dbReference>
<accession>A0A9P6KJ91</accession>
<dbReference type="Proteomes" id="UP000780801">
    <property type="component" value="Unassembled WGS sequence"/>
</dbReference>
<dbReference type="Pfam" id="PF00135">
    <property type="entry name" value="COesterase"/>
    <property type="match status" value="2"/>
</dbReference>
<reference evidence="2" key="1">
    <citation type="journal article" date="2020" name="Fungal Divers.">
        <title>Resolving the Mortierellaceae phylogeny through synthesis of multi-gene phylogenetics and phylogenomics.</title>
        <authorList>
            <person name="Vandepol N."/>
            <person name="Liber J."/>
            <person name="Desiro A."/>
            <person name="Na H."/>
            <person name="Kennedy M."/>
            <person name="Barry K."/>
            <person name="Grigoriev I.V."/>
            <person name="Miller A.N."/>
            <person name="O'Donnell K."/>
            <person name="Stajich J.E."/>
            <person name="Bonito G."/>
        </authorList>
    </citation>
    <scope>NUCLEOTIDE SEQUENCE</scope>
    <source>
        <strain evidence="2">KOD1015</strain>
    </source>
</reference>
<evidence type="ECO:0000313" key="3">
    <source>
        <dbReference type="Proteomes" id="UP000780801"/>
    </source>
</evidence>
<dbReference type="Gene3D" id="3.40.50.1820">
    <property type="entry name" value="alpha/beta hydrolase"/>
    <property type="match status" value="1"/>
</dbReference>
<keyword evidence="3" id="KW-1185">Reference proteome</keyword>
<protein>
    <recommendedName>
        <fullName evidence="1">Carboxylesterase type B domain-containing protein</fullName>
    </recommendedName>
</protein>
<dbReference type="InterPro" id="IPR002018">
    <property type="entry name" value="CarbesteraseB"/>
</dbReference>
<feature type="domain" description="Carboxylesterase type B" evidence="1">
    <location>
        <begin position="17"/>
        <end position="334"/>
    </location>
</feature>